<dbReference type="PRINTS" id="PR00385">
    <property type="entry name" value="P450"/>
</dbReference>
<dbReference type="GO" id="GO:0016705">
    <property type="term" value="F:oxidoreductase activity, acting on paired donors, with incorporation or reduction of molecular oxygen"/>
    <property type="evidence" value="ECO:0007669"/>
    <property type="project" value="InterPro"/>
</dbReference>
<accession>A0A7I4D353</accession>
<comment type="subcellular location">
    <subcellularLocation>
        <location evidence="2">Membrane</location>
        <topology evidence="2">Single-pass membrane protein</topology>
    </subcellularLocation>
</comment>
<keyword evidence="6 12" id="KW-0479">Metal-binding</keyword>
<dbReference type="GO" id="GO:0004497">
    <property type="term" value="F:monooxygenase activity"/>
    <property type="evidence" value="ECO:0007669"/>
    <property type="project" value="UniProtKB-KW"/>
</dbReference>
<keyword evidence="11" id="KW-0472">Membrane</keyword>
<organism evidence="13 14">
    <name type="scientific">Physcomitrium patens</name>
    <name type="common">Spreading-leaved earth moss</name>
    <name type="synonym">Physcomitrella patens</name>
    <dbReference type="NCBI Taxonomy" id="3218"/>
    <lineage>
        <taxon>Eukaryota</taxon>
        <taxon>Viridiplantae</taxon>
        <taxon>Streptophyta</taxon>
        <taxon>Embryophyta</taxon>
        <taxon>Bryophyta</taxon>
        <taxon>Bryophytina</taxon>
        <taxon>Bryopsida</taxon>
        <taxon>Funariidae</taxon>
        <taxon>Funariales</taxon>
        <taxon>Funariaceae</taxon>
        <taxon>Physcomitrium</taxon>
    </lineage>
</organism>
<dbReference type="InterPro" id="IPR002401">
    <property type="entry name" value="Cyt_P450_E_grp-I"/>
</dbReference>
<dbReference type="Pfam" id="PF00067">
    <property type="entry name" value="p450"/>
    <property type="match status" value="1"/>
</dbReference>
<keyword evidence="10" id="KW-0503">Monooxygenase</keyword>
<dbReference type="GO" id="GO:0020037">
    <property type="term" value="F:heme binding"/>
    <property type="evidence" value="ECO:0007669"/>
    <property type="project" value="InterPro"/>
</dbReference>
<evidence type="ECO:0000256" key="4">
    <source>
        <dbReference type="ARBA" id="ARBA00022617"/>
    </source>
</evidence>
<evidence type="ECO:0000256" key="2">
    <source>
        <dbReference type="ARBA" id="ARBA00004167"/>
    </source>
</evidence>
<dbReference type="CDD" id="cd20618">
    <property type="entry name" value="CYP71_clan"/>
    <property type="match status" value="1"/>
</dbReference>
<evidence type="ECO:0000313" key="13">
    <source>
        <dbReference type="EnsemblPlants" id="Pp3c27_5460V3.2"/>
    </source>
</evidence>
<dbReference type="InterPro" id="IPR036396">
    <property type="entry name" value="Cyt_P450_sf"/>
</dbReference>
<keyword evidence="14" id="KW-1185">Reference proteome</keyword>
<dbReference type="PRINTS" id="PR00463">
    <property type="entry name" value="EP450I"/>
</dbReference>
<keyword evidence="5" id="KW-0812">Transmembrane</keyword>
<keyword evidence="9 12" id="KW-0408">Iron</keyword>
<dbReference type="EMBL" id="ABEU02000027">
    <property type="status" value="NOT_ANNOTATED_CDS"/>
    <property type="molecule type" value="Genomic_DNA"/>
</dbReference>
<dbReference type="PANTHER" id="PTHR47944:SF19">
    <property type="entry name" value="CYTOCHROME P450 77A4"/>
    <property type="match status" value="1"/>
</dbReference>
<comment type="cofactor">
    <cofactor evidence="1 12">
        <name>heme</name>
        <dbReference type="ChEBI" id="CHEBI:30413"/>
    </cofactor>
</comment>
<evidence type="ECO:0000256" key="3">
    <source>
        <dbReference type="ARBA" id="ARBA00010617"/>
    </source>
</evidence>
<reference evidence="13 14" key="2">
    <citation type="journal article" date="2018" name="Plant J.">
        <title>The Physcomitrella patens chromosome-scale assembly reveals moss genome structure and evolution.</title>
        <authorList>
            <person name="Lang D."/>
            <person name="Ullrich K.K."/>
            <person name="Murat F."/>
            <person name="Fuchs J."/>
            <person name="Jenkins J."/>
            <person name="Haas F.B."/>
            <person name="Piednoel M."/>
            <person name="Gundlach H."/>
            <person name="Van Bel M."/>
            <person name="Meyberg R."/>
            <person name="Vives C."/>
            <person name="Morata J."/>
            <person name="Symeonidi A."/>
            <person name="Hiss M."/>
            <person name="Muchero W."/>
            <person name="Kamisugi Y."/>
            <person name="Saleh O."/>
            <person name="Blanc G."/>
            <person name="Decker E.L."/>
            <person name="van Gessel N."/>
            <person name="Grimwood J."/>
            <person name="Hayes R.D."/>
            <person name="Graham S.W."/>
            <person name="Gunter L.E."/>
            <person name="McDaniel S.F."/>
            <person name="Hoernstein S.N.W."/>
            <person name="Larsson A."/>
            <person name="Li F.W."/>
            <person name="Perroud P.F."/>
            <person name="Phillips J."/>
            <person name="Ranjan P."/>
            <person name="Rokshar D.S."/>
            <person name="Rothfels C.J."/>
            <person name="Schneider L."/>
            <person name="Shu S."/>
            <person name="Stevenson D.W."/>
            <person name="Thummler F."/>
            <person name="Tillich M."/>
            <person name="Villarreal Aguilar J.C."/>
            <person name="Widiez T."/>
            <person name="Wong G.K."/>
            <person name="Wymore A."/>
            <person name="Zhang Y."/>
            <person name="Zimmer A.D."/>
            <person name="Quatrano R.S."/>
            <person name="Mayer K.F.X."/>
            <person name="Goodstein D."/>
            <person name="Casacuberta J.M."/>
            <person name="Vandepoele K."/>
            <person name="Reski R."/>
            <person name="Cuming A.C."/>
            <person name="Tuskan G.A."/>
            <person name="Maumus F."/>
            <person name="Salse J."/>
            <person name="Schmutz J."/>
            <person name="Rensing S.A."/>
        </authorList>
    </citation>
    <scope>NUCLEOTIDE SEQUENCE [LARGE SCALE GENOMIC DNA]</scope>
    <source>
        <strain evidence="13 14">cv. Gransden 2004</strain>
    </source>
</reference>
<proteinExistence type="inferred from homology"/>
<evidence type="ECO:0000256" key="9">
    <source>
        <dbReference type="ARBA" id="ARBA00023004"/>
    </source>
</evidence>
<comment type="similarity">
    <text evidence="3">Belongs to the cytochrome P450 family.</text>
</comment>
<dbReference type="FunFam" id="1.10.630.10:FF:000039">
    <property type="entry name" value="Cytochrome P450"/>
    <property type="match status" value="1"/>
</dbReference>
<evidence type="ECO:0000256" key="10">
    <source>
        <dbReference type="ARBA" id="ARBA00023033"/>
    </source>
</evidence>
<dbReference type="AlphaFoldDB" id="A0A7I4D353"/>
<evidence type="ECO:0000256" key="7">
    <source>
        <dbReference type="ARBA" id="ARBA00022989"/>
    </source>
</evidence>
<dbReference type="SUPFAM" id="SSF48264">
    <property type="entry name" value="Cytochrome P450"/>
    <property type="match status" value="1"/>
</dbReference>
<evidence type="ECO:0000313" key="14">
    <source>
        <dbReference type="Proteomes" id="UP000006727"/>
    </source>
</evidence>
<dbReference type="GO" id="GO:0005506">
    <property type="term" value="F:iron ion binding"/>
    <property type="evidence" value="ECO:0007669"/>
    <property type="project" value="InterPro"/>
</dbReference>
<feature type="binding site" description="axial binding residue" evidence="12">
    <location>
        <position position="419"/>
    </location>
    <ligand>
        <name>heme</name>
        <dbReference type="ChEBI" id="CHEBI:30413"/>
    </ligand>
    <ligandPart>
        <name>Fe</name>
        <dbReference type="ChEBI" id="CHEBI:18248"/>
    </ligandPart>
</feature>
<evidence type="ECO:0008006" key="15">
    <source>
        <dbReference type="Google" id="ProtNLM"/>
    </source>
</evidence>
<dbReference type="GO" id="GO:0016020">
    <property type="term" value="C:membrane"/>
    <property type="evidence" value="ECO:0007669"/>
    <property type="project" value="UniProtKB-SubCell"/>
</dbReference>
<dbReference type="Gene3D" id="1.10.630.10">
    <property type="entry name" value="Cytochrome P450"/>
    <property type="match status" value="1"/>
</dbReference>
<evidence type="ECO:0000256" key="8">
    <source>
        <dbReference type="ARBA" id="ARBA00023002"/>
    </source>
</evidence>
<protein>
    <recommendedName>
        <fullName evidence="15">Cytochrome P450</fullName>
    </recommendedName>
</protein>
<dbReference type="InterPro" id="IPR001128">
    <property type="entry name" value="Cyt_P450"/>
</dbReference>
<dbReference type="EnsemblPlants" id="Pp3c27_5460V3.2">
    <property type="protein sequence ID" value="Pp3c27_5460V3.2"/>
    <property type="gene ID" value="Pp3c27_5460"/>
</dbReference>
<evidence type="ECO:0000256" key="1">
    <source>
        <dbReference type="ARBA" id="ARBA00001971"/>
    </source>
</evidence>
<evidence type="ECO:0000256" key="12">
    <source>
        <dbReference type="PIRSR" id="PIRSR602401-1"/>
    </source>
</evidence>
<reference evidence="13" key="3">
    <citation type="submission" date="2020-12" db="UniProtKB">
        <authorList>
            <consortium name="EnsemblPlants"/>
        </authorList>
    </citation>
    <scope>IDENTIFICATION</scope>
</reference>
<name>A0A7I4D353_PHYPA</name>
<evidence type="ECO:0000256" key="6">
    <source>
        <dbReference type="ARBA" id="ARBA00022723"/>
    </source>
</evidence>
<dbReference type="Proteomes" id="UP000006727">
    <property type="component" value="Chromosome 27"/>
</dbReference>
<evidence type="ECO:0000256" key="5">
    <source>
        <dbReference type="ARBA" id="ARBA00022692"/>
    </source>
</evidence>
<keyword evidence="4 12" id="KW-0349">Heme</keyword>
<keyword evidence="8" id="KW-0560">Oxidoreductase</keyword>
<dbReference type="PANTHER" id="PTHR47944">
    <property type="entry name" value="CYTOCHROME P450 98A9"/>
    <property type="match status" value="1"/>
</dbReference>
<evidence type="ECO:0000256" key="11">
    <source>
        <dbReference type="ARBA" id="ARBA00023136"/>
    </source>
</evidence>
<dbReference type="Gramene" id="Pp3c27_5460V3.2">
    <property type="protein sequence ID" value="Pp3c27_5460V3.2"/>
    <property type="gene ID" value="Pp3c27_5460"/>
</dbReference>
<reference evidence="13 14" key="1">
    <citation type="journal article" date="2008" name="Science">
        <title>The Physcomitrella genome reveals evolutionary insights into the conquest of land by plants.</title>
        <authorList>
            <person name="Rensing S."/>
            <person name="Lang D."/>
            <person name="Zimmer A."/>
            <person name="Terry A."/>
            <person name="Salamov A."/>
            <person name="Shapiro H."/>
            <person name="Nishiyama T."/>
            <person name="Perroud P.-F."/>
            <person name="Lindquist E."/>
            <person name="Kamisugi Y."/>
            <person name="Tanahashi T."/>
            <person name="Sakakibara K."/>
            <person name="Fujita T."/>
            <person name="Oishi K."/>
            <person name="Shin-I T."/>
            <person name="Kuroki Y."/>
            <person name="Toyoda A."/>
            <person name="Suzuki Y."/>
            <person name="Hashimoto A."/>
            <person name="Yamaguchi K."/>
            <person name="Sugano A."/>
            <person name="Kohara Y."/>
            <person name="Fujiyama A."/>
            <person name="Anterola A."/>
            <person name="Aoki S."/>
            <person name="Ashton N."/>
            <person name="Barbazuk W.B."/>
            <person name="Barker E."/>
            <person name="Bennetzen J."/>
            <person name="Bezanilla M."/>
            <person name="Blankenship R."/>
            <person name="Cho S.H."/>
            <person name="Dutcher S."/>
            <person name="Estelle M."/>
            <person name="Fawcett J.A."/>
            <person name="Gundlach H."/>
            <person name="Hanada K."/>
            <person name="Heyl A."/>
            <person name="Hicks K.A."/>
            <person name="Hugh J."/>
            <person name="Lohr M."/>
            <person name="Mayer K."/>
            <person name="Melkozernov A."/>
            <person name="Murata T."/>
            <person name="Nelson D."/>
            <person name="Pils B."/>
            <person name="Prigge M."/>
            <person name="Reiss B."/>
            <person name="Renner T."/>
            <person name="Rombauts S."/>
            <person name="Rushton P."/>
            <person name="Sanderfoot A."/>
            <person name="Schween G."/>
            <person name="Shiu S.-H."/>
            <person name="Stueber K."/>
            <person name="Theodoulou F.L."/>
            <person name="Tu H."/>
            <person name="Van de Peer Y."/>
            <person name="Verrier P.J."/>
            <person name="Waters E."/>
            <person name="Wood A."/>
            <person name="Yang L."/>
            <person name="Cove D."/>
            <person name="Cuming A."/>
            <person name="Hasebe M."/>
            <person name="Lucas S."/>
            <person name="Mishler D.B."/>
            <person name="Reski R."/>
            <person name="Grigoriev I."/>
            <person name="Quatrano R.S."/>
            <person name="Boore J.L."/>
        </authorList>
    </citation>
    <scope>NUCLEOTIDE SEQUENCE [LARGE SCALE GENOMIC DNA]</scope>
    <source>
        <strain evidence="13 14">cv. Gransden 2004</strain>
    </source>
</reference>
<sequence>MGELADALAWNCLRLSCAIDSWRLRTAVTLTLMSRVQAGQKPCLVVSTAAAAKEIFRKHDATFASRPPTLAFNILTAGAYRNLGYAPYGPFWRRLRRIANTQLFSPAVHASHEPIRRKEIHYMLKVLVEDSHKGKPIHLKSWLTSVTANNMTMMLSNKRIFEMGVDNDEKKRDFDEMLRRTFVVNGDFMICDYVPYLSFVTKLQGWVSEMQGLRALGASLVGNIFQVDEHRERAQKMYPSDTDYVPDYIDVLLKTSLDDGDRLPDRDIVSLVVGLLNAGTDASANTVEWAMAELMANPDIRKKAQAELDAVVQDRLVQESDIPNLPFLQAIVKENYRMHPSAPLSVRHESHESCVISGCEFPAHTELIVNIFAIHRDPSVYENPDKFDPTRFVRSPEVDPVAGNDFYQLMPFGAGRRMCPEQQLGNTMVTSMLANLLQCFEWETATSERESGGGEGDAVVVDMVDYYSFMSFRQKPLCLLAKPRPLASLLLQASP</sequence>
<keyword evidence="7" id="KW-1133">Transmembrane helix</keyword>